<dbReference type="Proteomes" id="UP000053766">
    <property type="component" value="Unassembled WGS sequence"/>
</dbReference>
<keyword evidence="1" id="KW-1133">Transmembrane helix</keyword>
<dbReference type="InterPro" id="IPR003961">
    <property type="entry name" value="FN3_dom"/>
</dbReference>
<evidence type="ECO:0000313" key="4">
    <source>
        <dbReference type="Proteomes" id="UP000053766"/>
    </source>
</evidence>
<protein>
    <recommendedName>
        <fullName evidence="5">Fibronectin type III domain protein</fullName>
    </recommendedName>
</protein>
<proteinExistence type="predicted"/>
<evidence type="ECO:0008006" key="5">
    <source>
        <dbReference type="Google" id="ProtNLM"/>
    </source>
</evidence>
<name>A0A0D8XIC1_DICVI</name>
<evidence type="ECO:0000256" key="1">
    <source>
        <dbReference type="SAM" id="Phobius"/>
    </source>
</evidence>
<sequence length="483" mass="54311">MHHLHTLVTVLQTTTAFTVLPYIQIDYAHYFHLAQCQAKCMQKYGILSKRHLLDGSVEEYLDIQSSNAVACESGCHQHRRAHRKELMGQTKNAVADGHRFWIDSSAESAKVGSTLISSVELACQNSSPDEEFGESAEGRIRNFFKVNGFIPGVQYRFMVTAVGPSGRIGETVSSSWAEISNNSPPKGLTPTLTIKNGYNPESGVTAQLVWPSVSLNSCYYKLQLSNSSFHFTTDITMVSLTLLKSFFINTSLFPQDASRSILLTHLEFDTDYSITMAAISSDKIHVGSPVTVNFKSFPCKDVYGRGSLHCCKFKKTHLDITFKIVRLFSISVPEPVTNLAIIIRTNGTGIVSWKPVADPQNVLFYQIIYYALSHKNGCRSHKEIVNVNSTASFAEVNLPGHQCEYVIQLISYDLIGRDALAEARVLIESNLPYSFSRILRPEIVIIIFCLILFLFSYVLYRLRWKRKCPNRVSEKQQKLNDYS</sequence>
<gene>
    <name evidence="3" type="ORF">DICVIV_11939</name>
</gene>
<keyword evidence="4" id="KW-1185">Reference proteome</keyword>
<keyword evidence="1" id="KW-0472">Membrane</keyword>
<organism evidence="3 4">
    <name type="scientific">Dictyocaulus viviparus</name>
    <name type="common">Bovine lungworm</name>
    <dbReference type="NCBI Taxonomy" id="29172"/>
    <lineage>
        <taxon>Eukaryota</taxon>
        <taxon>Metazoa</taxon>
        <taxon>Ecdysozoa</taxon>
        <taxon>Nematoda</taxon>
        <taxon>Chromadorea</taxon>
        <taxon>Rhabditida</taxon>
        <taxon>Rhabditina</taxon>
        <taxon>Rhabditomorpha</taxon>
        <taxon>Strongyloidea</taxon>
        <taxon>Metastrongylidae</taxon>
        <taxon>Dictyocaulus</taxon>
    </lineage>
</organism>
<reference evidence="4" key="2">
    <citation type="journal article" date="2016" name="Sci. Rep.">
        <title>Dictyocaulus viviparus genome, variome and transcriptome elucidate lungworm biology and support future intervention.</title>
        <authorList>
            <person name="McNulty S.N."/>
            <person name="Strube C."/>
            <person name="Rosa B.A."/>
            <person name="Martin J.C."/>
            <person name="Tyagi R."/>
            <person name="Choi Y.J."/>
            <person name="Wang Q."/>
            <person name="Hallsworth Pepin K."/>
            <person name="Zhang X."/>
            <person name="Ozersky P."/>
            <person name="Wilson R.K."/>
            <person name="Sternberg P.W."/>
            <person name="Gasser R.B."/>
            <person name="Mitreva M."/>
        </authorList>
    </citation>
    <scope>NUCLEOTIDE SEQUENCE [LARGE SCALE GENOMIC DNA]</scope>
    <source>
        <strain evidence="4">HannoverDv2000</strain>
    </source>
</reference>
<feature type="signal peptide" evidence="2">
    <location>
        <begin position="1"/>
        <end position="16"/>
    </location>
</feature>
<dbReference type="OrthoDB" id="5783913at2759"/>
<dbReference type="InterPro" id="IPR036116">
    <property type="entry name" value="FN3_sf"/>
</dbReference>
<evidence type="ECO:0000256" key="2">
    <source>
        <dbReference type="SAM" id="SignalP"/>
    </source>
</evidence>
<dbReference type="EMBL" id="KN716713">
    <property type="protein sequence ID" value="KJH42081.1"/>
    <property type="molecule type" value="Genomic_DNA"/>
</dbReference>
<dbReference type="AlphaFoldDB" id="A0A0D8XIC1"/>
<evidence type="ECO:0000313" key="3">
    <source>
        <dbReference type="EMBL" id="KJH42081.1"/>
    </source>
</evidence>
<feature type="chain" id="PRO_5002335801" description="Fibronectin type III domain protein" evidence="2">
    <location>
        <begin position="17"/>
        <end position="483"/>
    </location>
</feature>
<dbReference type="SUPFAM" id="SSF49265">
    <property type="entry name" value="Fibronectin type III"/>
    <property type="match status" value="1"/>
</dbReference>
<dbReference type="STRING" id="29172.A0A0D8XIC1"/>
<accession>A0A0D8XIC1</accession>
<keyword evidence="1" id="KW-0812">Transmembrane</keyword>
<dbReference type="CDD" id="cd00063">
    <property type="entry name" value="FN3"/>
    <property type="match status" value="1"/>
</dbReference>
<keyword evidence="2" id="KW-0732">Signal</keyword>
<feature type="transmembrane region" description="Helical" evidence="1">
    <location>
        <begin position="443"/>
        <end position="460"/>
    </location>
</feature>
<reference evidence="3 4" key="1">
    <citation type="submission" date="2013-11" db="EMBL/GenBank/DDBJ databases">
        <title>Draft genome of the bovine lungworm Dictyocaulus viviparus.</title>
        <authorList>
            <person name="Mitreva M."/>
        </authorList>
    </citation>
    <scope>NUCLEOTIDE SEQUENCE [LARGE SCALE GENOMIC DNA]</scope>
    <source>
        <strain evidence="3 4">HannoverDv2000</strain>
    </source>
</reference>